<dbReference type="EMBL" id="BBMS01000034">
    <property type="protein sequence ID" value="GAL27808.1"/>
    <property type="molecule type" value="Genomic_DNA"/>
</dbReference>
<name>A0ABQ0JGB8_9VIBR</name>
<dbReference type="InterPro" id="IPR027385">
    <property type="entry name" value="Beta-barrel_OMP"/>
</dbReference>
<dbReference type="InterPro" id="IPR011250">
    <property type="entry name" value="OMP/PagP_B-barrel"/>
</dbReference>
<feature type="domain" description="Outer membrane protein beta-barrel" evidence="3">
    <location>
        <begin position="12"/>
        <end position="162"/>
    </location>
</feature>
<evidence type="ECO:0000256" key="1">
    <source>
        <dbReference type="ARBA" id="ARBA00022729"/>
    </source>
</evidence>
<dbReference type="Proteomes" id="UP000029223">
    <property type="component" value="Unassembled WGS sequence"/>
</dbReference>
<keyword evidence="5" id="KW-1185">Reference proteome</keyword>
<sequence>MRLNHEKTLLRALPLFLLPLAPLASAEPYIGAGYLYSNYDDIDVSGSNNGYTIYGGYTFAKLFSAELAYADFVDTNSPIDNSSVYSNAWLASGKITLPITIFDVYGRLGMGRFSNSINTSTDVYGGIGAGVSLGPARVALEYTKYDTAIVRDSVNLMVEFHF</sequence>
<evidence type="ECO:0000259" key="3">
    <source>
        <dbReference type="Pfam" id="PF13505"/>
    </source>
</evidence>
<proteinExistence type="predicted"/>
<gene>
    <name evidence="4" type="ORF">JCM19239_4773</name>
</gene>
<protein>
    <recommendedName>
        <fullName evidence="3">Outer membrane protein beta-barrel domain-containing protein</fullName>
    </recommendedName>
</protein>
<dbReference type="Pfam" id="PF13505">
    <property type="entry name" value="OMP_b-brl"/>
    <property type="match status" value="1"/>
</dbReference>
<evidence type="ECO:0000313" key="5">
    <source>
        <dbReference type="Proteomes" id="UP000029223"/>
    </source>
</evidence>
<organism evidence="4 5">
    <name type="scientific">Vibrio variabilis</name>
    <dbReference type="NCBI Taxonomy" id="990271"/>
    <lineage>
        <taxon>Bacteria</taxon>
        <taxon>Pseudomonadati</taxon>
        <taxon>Pseudomonadota</taxon>
        <taxon>Gammaproteobacteria</taxon>
        <taxon>Vibrionales</taxon>
        <taxon>Vibrionaceae</taxon>
        <taxon>Vibrio</taxon>
    </lineage>
</organism>
<keyword evidence="1 2" id="KW-0732">Signal</keyword>
<reference evidence="5" key="1">
    <citation type="submission" date="2014-09" db="EMBL/GenBank/DDBJ databases">
        <title>Vibrio variabilis JCM 19239. (C206) whole genome shotgun sequence.</title>
        <authorList>
            <person name="Sawabe T."/>
            <person name="Meirelles P."/>
            <person name="Nakanishi M."/>
            <person name="Sayaka M."/>
            <person name="Hattori M."/>
            <person name="Ohkuma M."/>
        </authorList>
    </citation>
    <scope>NUCLEOTIDE SEQUENCE [LARGE SCALE GENOMIC DNA]</scope>
    <source>
        <strain evidence="5">JCM 19239</strain>
    </source>
</reference>
<feature type="chain" id="PRO_5046262923" description="Outer membrane protein beta-barrel domain-containing protein" evidence="2">
    <location>
        <begin position="27"/>
        <end position="162"/>
    </location>
</feature>
<evidence type="ECO:0000256" key="2">
    <source>
        <dbReference type="SAM" id="SignalP"/>
    </source>
</evidence>
<feature type="signal peptide" evidence="2">
    <location>
        <begin position="1"/>
        <end position="26"/>
    </location>
</feature>
<evidence type="ECO:0000313" key="4">
    <source>
        <dbReference type="EMBL" id="GAL27808.1"/>
    </source>
</evidence>
<dbReference type="SUPFAM" id="SSF56925">
    <property type="entry name" value="OMPA-like"/>
    <property type="match status" value="1"/>
</dbReference>
<comment type="caution">
    <text evidence="4">The sequence shown here is derived from an EMBL/GenBank/DDBJ whole genome shotgun (WGS) entry which is preliminary data.</text>
</comment>
<accession>A0ABQ0JGB8</accession>
<dbReference type="Gene3D" id="2.40.160.20">
    <property type="match status" value="1"/>
</dbReference>